<evidence type="ECO:0000259" key="3">
    <source>
        <dbReference type="PROSITE" id="PS50943"/>
    </source>
</evidence>
<keyword evidence="5" id="KW-1185">Reference proteome</keyword>
<comment type="caution">
    <text evidence="4">The sequence shown here is derived from an EMBL/GenBank/DDBJ whole genome shotgun (WGS) entry which is preliminary data.</text>
</comment>
<dbReference type="PANTHER" id="PTHR46797">
    <property type="entry name" value="HTH-TYPE TRANSCRIPTIONAL REGULATOR"/>
    <property type="match status" value="1"/>
</dbReference>
<dbReference type="Pfam" id="PF01381">
    <property type="entry name" value="HTH_3"/>
    <property type="match status" value="1"/>
</dbReference>
<accession>A0ABS5FZT7</accession>
<dbReference type="SUPFAM" id="SSF51182">
    <property type="entry name" value="RmlC-like cupins"/>
    <property type="match status" value="1"/>
</dbReference>
<dbReference type="Pfam" id="PF07883">
    <property type="entry name" value="Cupin_2"/>
    <property type="match status" value="1"/>
</dbReference>
<reference evidence="5" key="1">
    <citation type="journal article" date="2021" name="ISME J.">
        <title>Evolutionary origin and ecological implication of a unique nif island in free-living Bradyrhizobium lineages.</title>
        <authorList>
            <person name="Tao J."/>
        </authorList>
    </citation>
    <scope>NUCLEOTIDE SEQUENCE [LARGE SCALE GENOMIC DNA]</scope>
    <source>
        <strain evidence="5">SZCCT0094</strain>
    </source>
</reference>
<dbReference type="RefSeq" id="WP_012044880.1">
    <property type="nucleotide sequence ID" value="NZ_JABFDP010000005.1"/>
</dbReference>
<evidence type="ECO:0000313" key="4">
    <source>
        <dbReference type="EMBL" id="MBR1134586.1"/>
    </source>
</evidence>
<dbReference type="InterPro" id="IPR011051">
    <property type="entry name" value="RmlC_Cupin_sf"/>
</dbReference>
<keyword evidence="1" id="KW-0238">DNA-binding</keyword>
<dbReference type="InterPro" id="IPR001387">
    <property type="entry name" value="Cro/C1-type_HTH"/>
</dbReference>
<dbReference type="EMBL" id="JAFCLK010000002">
    <property type="protein sequence ID" value="MBR1134586.1"/>
    <property type="molecule type" value="Genomic_DNA"/>
</dbReference>
<dbReference type="InterPro" id="IPR050807">
    <property type="entry name" value="TransReg_Diox_bact_type"/>
</dbReference>
<feature type="region of interest" description="Disordered" evidence="2">
    <location>
        <begin position="1"/>
        <end position="25"/>
    </location>
</feature>
<dbReference type="InterPro" id="IPR010982">
    <property type="entry name" value="Lambda_DNA-bd_dom_sf"/>
</dbReference>
<evidence type="ECO:0000256" key="2">
    <source>
        <dbReference type="SAM" id="MobiDB-lite"/>
    </source>
</evidence>
<dbReference type="CDD" id="cd00093">
    <property type="entry name" value="HTH_XRE"/>
    <property type="match status" value="1"/>
</dbReference>
<dbReference type="PROSITE" id="PS50943">
    <property type="entry name" value="HTH_CROC1"/>
    <property type="match status" value="1"/>
</dbReference>
<name>A0ABS5FZT7_9BRAD</name>
<dbReference type="PANTHER" id="PTHR46797:SF1">
    <property type="entry name" value="METHYLPHOSPHONATE SYNTHASE"/>
    <property type="match status" value="1"/>
</dbReference>
<gene>
    <name evidence="4" type="ORF">JQ619_02270</name>
</gene>
<sequence length="214" mass="23294">MSEQVERTPENGASLSPSGALPPDSQADLHIVLGRNLRRLRTRRGHSLERLARQSGVSRAMLGQIETGKSVPTISVLWKIANALDVPFAQLLEGETSRGPCILRGSDAKLLSSNSGKFISRALFPFEGSRTVEFYELRIAPLHRETAEAHAPGTRENLFVAKGVIEIAVGSDKPMTLAEGDAALFEADAPHVYRNLVTSEAVLYLVMTYAERVS</sequence>
<evidence type="ECO:0000256" key="1">
    <source>
        <dbReference type="ARBA" id="ARBA00023125"/>
    </source>
</evidence>
<dbReference type="SMART" id="SM00530">
    <property type="entry name" value="HTH_XRE"/>
    <property type="match status" value="1"/>
</dbReference>
<proteinExistence type="predicted"/>
<dbReference type="SUPFAM" id="SSF47413">
    <property type="entry name" value="lambda repressor-like DNA-binding domains"/>
    <property type="match status" value="1"/>
</dbReference>
<organism evidence="4 5">
    <name type="scientific">Bradyrhizobium denitrificans</name>
    <dbReference type="NCBI Taxonomy" id="2734912"/>
    <lineage>
        <taxon>Bacteria</taxon>
        <taxon>Pseudomonadati</taxon>
        <taxon>Pseudomonadota</taxon>
        <taxon>Alphaproteobacteria</taxon>
        <taxon>Hyphomicrobiales</taxon>
        <taxon>Nitrobacteraceae</taxon>
        <taxon>Bradyrhizobium</taxon>
    </lineage>
</organism>
<protein>
    <submittedName>
        <fullName evidence="4">Helix-turn-helix transcriptional regulator</fullName>
    </submittedName>
</protein>
<dbReference type="InterPro" id="IPR013096">
    <property type="entry name" value="Cupin_2"/>
</dbReference>
<feature type="domain" description="HTH cro/C1-type" evidence="3">
    <location>
        <begin position="37"/>
        <end position="91"/>
    </location>
</feature>
<evidence type="ECO:0000313" key="5">
    <source>
        <dbReference type="Proteomes" id="UP001314635"/>
    </source>
</evidence>
<dbReference type="Gene3D" id="2.60.120.10">
    <property type="entry name" value="Jelly Rolls"/>
    <property type="match status" value="1"/>
</dbReference>
<dbReference type="Gene3D" id="1.10.260.40">
    <property type="entry name" value="lambda repressor-like DNA-binding domains"/>
    <property type="match status" value="1"/>
</dbReference>
<dbReference type="Proteomes" id="UP001314635">
    <property type="component" value="Unassembled WGS sequence"/>
</dbReference>
<dbReference type="CDD" id="cd02209">
    <property type="entry name" value="cupin_XRE_C"/>
    <property type="match status" value="1"/>
</dbReference>
<dbReference type="InterPro" id="IPR014710">
    <property type="entry name" value="RmlC-like_jellyroll"/>
</dbReference>